<name>A0A7E4ZSI5_PANRE</name>
<dbReference type="WBParaSite" id="Pan_g14913.t1">
    <property type="protein sequence ID" value="Pan_g14913.t1"/>
    <property type="gene ID" value="Pan_g14913"/>
</dbReference>
<feature type="region of interest" description="Disordered" evidence="1">
    <location>
        <begin position="1"/>
        <end position="25"/>
    </location>
</feature>
<reference evidence="2" key="1">
    <citation type="journal article" date="2013" name="Genetics">
        <title>The draft genome and transcriptome of Panagrellus redivivus are shaped by the harsh demands of a free-living lifestyle.</title>
        <authorList>
            <person name="Srinivasan J."/>
            <person name="Dillman A.R."/>
            <person name="Macchietto M.G."/>
            <person name="Heikkinen L."/>
            <person name="Lakso M."/>
            <person name="Fracchia K.M."/>
            <person name="Antoshechkin I."/>
            <person name="Mortazavi A."/>
            <person name="Wong G."/>
            <person name="Sternberg P.W."/>
        </authorList>
    </citation>
    <scope>NUCLEOTIDE SEQUENCE [LARGE SCALE GENOMIC DNA]</scope>
    <source>
        <strain evidence="2">MT8872</strain>
    </source>
</reference>
<evidence type="ECO:0000313" key="2">
    <source>
        <dbReference type="Proteomes" id="UP000492821"/>
    </source>
</evidence>
<reference evidence="3" key="2">
    <citation type="submission" date="2020-10" db="UniProtKB">
        <authorList>
            <consortium name="WormBaseParasite"/>
        </authorList>
    </citation>
    <scope>IDENTIFICATION</scope>
</reference>
<evidence type="ECO:0000313" key="3">
    <source>
        <dbReference type="WBParaSite" id="Pan_g14913.t1"/>
    </source>
</evidence>
<sequence length="99" mass="10476">MGSLKRAHPGLGSANKPLRTDHQSRKALAAPGGIIPVDSGTSTLSSYFMAKREGTASGCQHASLNSDFSGLCLVVDSGIECKSFGGNWPYFLFVPFGRR</sequence>
<organism evidence="2 3">
    <name type="scientific">Panagrellus redivivus</name>
    <name type="common">Microworm</name>
    <dbReference type="NCBI Taxonomy" id="6233"/>
    <lineage>
        <taxon>Eukaryota</taxon>
        <taxon>Metazoa</taxon>
        <taxon>Ecdysozoa</taxon>
        <taxon>Nematoda</taxon>
        <taxon>Chromadorea</taxon>
        <taxon>Rhabditida</taxon>
        <taxon>Tylenchina</taxon>
        <taxon>Panagrolaimomorpha</taxon>
        <taxon>Panagrolaimoidea</taxon>
        <taxon>Panagrolaimidae</taxon>
        <taxon>Panagrellus</taxon>
    </lineage>
</organism>
<evidence type="ECO:0000256" key="1">
    <source>
        <dbReference type="SAM" id="MobiDB-lite"/>
    </source>
</evidence>
<proteinExistence type="predicted"/>
<keyword evidence="2" id="KW-1185">Reference proteome</keyword>
<dbReference type="Proteomes" id="UP000492821">
    <property type="component" value="Unassembled WGS sequence"/>
</dbReference>
<protein>
    <submittedName>
        <fullName evidence="3">Uncharacterized protein</fullName>
    </submittedName>
</protein>
<dbReference type="AlphaFoldDB" id="A0A7E4ZSI5"/>
<accession>A0A7E4ZSI5</accession>